<keyword evidence="7 10" id="KW-0472">Membrane</keyword>
<evidence type="ECO:0000256" key="10">
    <source>
        <dbReference type="SAM" id="Phobius"/>
    </source>
</evidence>
<organism evidence="11 12">
    <name type="scientific">Rhodotorula paludigena</name>
    <dbReference type="NCBI Taxonomy" id="86838"/>
    <lineage>
        <taxon>Eukaryota</taxon>
        <taxon>Fungi</taxon>
        <taxon>Dikarya</taxon>
        <taxon>Basidiomycota</taxon>
        <taxon>Pucciniomycotina</taxon>
        <taxon>Microbotryomycetes</taxon>
        <taxon>Sporidiobolales</taxon>
        <taxon>Sporidiobolaceae</taxon>
        <taxon>Rhodotorula</taxon>
    </lineage>
</organism>
<feature type="compositionally biased region" description="Polar residues" evidence="9">
    <location>
        <begin position="259"/>
        <end position="272"/>
    </location>
</feature>
<comment type="similarity">
    <text evidence="2">Belongs to the SPCS2 family.</text>
</comment>
<feature type="transmembrane region" description="Helical" evidence="10">
    <location>
        <begin position="90"/>
        <end position="111"/>
    </location>
</feature>
<protein>
    <recommendedName>
        <fullName evidence="3">Signal peptidase complex subunit 2</fullName>
    </recommendedName>
</protein>
<reference evidence="11 12" key="1">
    <citation type="submission" date="2021-12" db="EMBL/GenBank/DDBJ databases">
        <title>High titer production of polyol ester of fatty acids by Rhodotorula paludigena BS15 towards product separation-free biomass refinery.</title>
        <authorList>
            <person name="Mano J."/>
            <person name="Ono H."/>
            <person name="Tanaka T."/>
            <person name="Naito K."/>
            <person name="Sushida H."/>
            <person name="Ike M."/>
            <person name="Tokuyasu K."/>
            <person name="Kitaoka M."/>
        </authorList>
    </citation>
    <scope>NUCLEOTIDE SEQUENCE [LARGE SCALE GENOMIC DNA]</scope>
    <source>
        <strain evidence="11 12">BS15</strain>
    </source>
</reference>
<dbReference type="PANTHER" id="PTHR13085">
    <property type="entry name" value="MICROSOMAL SIGNAL PEPTIDASE 25 KDA SUBUNIT"/>
    <property type="match status" value="1"/>
</dbReference>
<evidence type="ECO:0000256" key="9">
    <source>
        <dbReference type="SAM" id="MobiDB-lite"/>
    </source>
</evidence>
<evidence type="ECO:0000256" key="2">
    <source>
        <dbReference type="ARBA" id="ARBA00007324"/>
    </source>
</evidence>
<dbReference type="Proteomes" id="UP001342314">
    <property type="component" value="Unassembled WGS sequence"/>
</dbReference>
<evidence type="ECO:0000256" key="4">
    <source>
        <dbReference type="ARBA" id="ARBA00022692"/>
    </source>
</evidence>
<proteinExistence type="inferred from homology"/>
<evidence type="ECO:0000256" key="5">
    <source>
        <dbReference type="ARBA" id="ARBA00022824"/>
    </source>
</evidence>
<evidence type="ECO:0000256" key="7">
    <source>
        <dbReference type="ARBA" id="ARBA00023136"/>
    </source>
</evidence>
<dbReference type="GO" id="GO:0005787">
    <property type="term" value="C:signal peptidase complex"/>
    <property type="evidence" value="ECO:0007669"/>
    <property type="project" value="InterPro"/>
</dbReference>
<feature type="region of interest" description="Disordered" evidence="9">
    <location>
        <begin position="1"/>
        <end position="35"/>
    </location>
</feature>
<keyword evidence="5" id="KW-0256">Endoplasmic reticulum</keyword>
<feature type="region of interest" description="Disordered" evidence="9">
    <location>
        <begin position="244"/>
        <end position="278"/>
    </location>
</feature>
<dbReference type="PANTHER" id="PTHR13085:SF0">
    <property type="entry name" value="SIGNAL PEPTIDASE COMPLEX SUBUNIT 2"/>
    <property type="match status" value="1"/>
</dbReference>
<keyword evidence="12" id="KW-1185">Reference proteome</keyword>
<dbReference type="GO" id="GO:0045047">
    <property type="term" value="P:protein targeting to ER"/>
    <property type="evidence" value="ECO:0007669"/>
    <property type="project" value="TreeGrafter"/>
</dbReference>
<feature type="compositionally biased region" description="Basic and acidic residues" evidence="9">
    <location>
        <begin position="23"/>
        <end position="35"/>
    </location>
</feature>
<evidence type="ECO:0000256" key="6">
    <source>
        <dbReference type="ARBA" id="ARBA00022989"/>
    </source>
</evidence>
<keyword evidence="6 10" id="KW-1133">Transmembrane helix</keyword>
<evidence type="ECO:0000256" key="3">
    <source>
        <dbReference type="ARBA" id="ARBA00017057"/>
    </source>
</evidence>
<comment type="subcellular location">
    <subcellularLocation>
        <location evidence="1">Endoplasmic reticulum membrane</location>
        <topology evidence="1">Multi-pass membrane protein</topology>
    </subcellularLocation>
</comment>
<dbReference type="GO" id="GO:0006465">
    <property type="term" value="P:signal peptide processing"/>
    <property type="evidence" value="ECO:0007669"/>
    <property type="project" value="InterPro"/>
</dbReference>
<dbReference type="Pfam" id="PF06703">
    <property type="entry name" value="SPC25"/>
    <property type="match status" value="1"/>
</dbReference>
<dbReference type="EMBL" id="BQKY01000016">
    <property type="protein sequence ID" value="GJN94181.1"/>
    <property type="molecule type" value="Genomic_DNA"/>
</dbReference>
<comment type="function">
    <text evidence="8">Component of the signal peptidase complex (SPC) which catalyzes the cleavage of N-terminal signal sequences from nascent proteins as they are translocated into the lumen of the endoplasmic reticulum. Enhances the enzymatic activity of SPC and facilitates the interactions between different components of the translocation site.</text>
</comment>
<gene>
    <name evidence="11" type="ORF">Rhopal_007255-T1</name>
</gene>
<dbReference type="InterPro" id="IPR009582">
    <property type="entry name" value="Spc2/SPCS2"/>
</dbReference>
<evidence type="ECO:0000256" key="8">
    <source>
        <dbReference type="ARBA" id="ARBA00045608"/>
    </source>
</evidence>
<evidence type="ECO:0000256" key="1">
    <source>
        <dbReference type="ARBA" id="ARBA00004477"/>
    </source>
</evidence>
<name>A0AAV5GXF6_9BASI</name>
<evidence type="ECO:0000313" key="11">
    <source>
        <dbReference type="EMBL" id="GJN94181.1"/>
    </source>
</evidence>
<comment type="caution">
    <text evidence="11">The sequence shown here is derived from an EMBL/GenBank/DDBJ whole genome shotgun (WGS) entry which is preliminary data.</text>
</comment>
<keyword evidence="4 10" id="KW-0812">Transmembrane</keyword>
<sequence length="629" mass="68521">MAKKAASKGKQPADTPSPLPEDSAQHDGQVVKRDPAAKVNNANLSELKNAADDLVKEAILLPPDPPLLAFFPARRPGVYGYRVEFQESKYWVTVGVVLYVVLNTALALYVACVEKNIIFEGKRKTFASRISTERLTISSLAASSATSYTSSTWVPFPLSLVTPSPTIPSPPPSSPSISTSSSSTSPYPLYSLTLSYAHSANANKSLLHSSSRVLTRPFAELFDSEGRIARAEVERWLEQGLAELQGGGARGDEAEGRKSSYNGEGATPTNQDRVPGVSGAPHQFDSFKHRVIPYFSHNIAERRGDDEDPADVKVLYHAAIRFSALHRAQTDTDAGRLYDTAAEHAQRAVEALEVLPTKYSRSERLLLARVLLVLGNIVAGEPVEVSPSDLVANVTTPVGHDLYDVGCVWRTLTLCLREDKGVCTPVPLAGDRDLELTYGLSRRMWHILSRVNDLCSHARMLWSALGDTAAGLLAIEAHQLLQEAEEVTRLAEADETPRIRKGTEMMFHCIRLLLSCEVLGEVFDSSENAYSRMRMARLFAETPQMERVLGYGLPLTVAAVYCPSASERANLVALLRDISLGRSPAGVELKAVQVPDLAWALAAGAGSLTQNRVLPWREACRLLSVSILL</sequence>
<accession>A0AAV5GXF6</accession>
<evidence type="ECO:0000313" key="12">
    <source>
        <dbReference type="Proteomes" id="UP001342314"/>
    </source>
</evidence>
<dbReference type="AlphaFoldDB" id="A0AAV5GXF6"/>